<reference evidence="1" key="1">
    <citation type="submission" date="2023-06" db="EMBL/GenBank/DDBJ databases">
        <title>Genome-scale phylogeny and comparative genomics of the fungal order Sordariales.</title>
        <authorList>
            <consortium name="Lawrence Berkeley National Laboratory"/>
            <person name="Hensen N."/>
            <person name="Bonometti L."/>
            <person name="Westerberg I."/>
            <person name="Brannstrom I.O."/>
            <person name="Guillou S."/>
            <person name="Cros-Aarteil S."/>
            <person name="Calhoun S."/>
            <person name="Haridas S."/>
            <person name="Kuo A."/>
            <person name="Mondo S."/>
            <person name="Pangilinan J."/>
            <person name="Riley R."/>
            <person name="LaButti K."/>
            <person name="Andreopoulos B."/>
            <person name="Lipzen A."/>
            <person name="Chen C."/>
            <person name="Yanf M."/>
            <person name="Daum C."/>
            <person name="Ng V."/>
            <person name="Clum A."/>
            <person name="Steindorff A."/>
            <person name="Ohm R."/>
            <person name="Martin F."/>
            <person name="Silar P."/>
            <person name="Natvig D."/>
            <person name="Lalanne C."/>
            <person name="Gautier V."/>
            <person name="Ament-velasquez S.L."/>
            <person name="Kruys A."/>
            <person name="Hutchinson M.I."/>
            <person name="Powell A.J."/>
            <person name="Barry K."/>
            <person name="Miller A.N."/>
            <person name="Grigoriev I.V."/>
            <person name="Debuchy R."/>
            <person name="Gladieux P."/>
            <person name="Thoren M.H."/>
            <person name="Johannesson H."/>
        </authorList>
    </citation>
    <scope>NUCLEOTIDE SEQUENCE</scope>
    <source>
        <strain evidence="1">SMH3187-1</strain>
    </source>
</reference>
<proteinExistence type="predicted"/>
<sequence length="87" mass="9721">MDWSWSFSPLQRSRAFLPALGCSGPAAPGGGRATEFSISGDCNVYCGPFFTEETSCDNWRFDALWGRKGWLRFGGGYFKYLRALCEC</sequence>
<evidence type="ECO:0000313" key="2">
    <source>
        <dbReference type="Proteomes" id="UP001172155"/>
    </source>
</evidence>
<dbReference type="Proteomes" id="UP001172155">
    <property type="component" value="Unassembled WGS sequence"/>
</dbReference>
<keyword evidence="2" id="KW-1185">Reference proteome</keyword>
<organism evidence="1 2">
    <name type="scientific">Schizothecium vesticola</name>
    <dbReference type="NCBI Taxonomy" id="314040"/>
    <lineage>
        <taxon>Eukaryota</taxon>
        <taxon>Fungi</taxon>
        <taxon>Dikarya</taxon>
        <taxon>Ascomycota</taxon>
        <taxon>Pezizomycotina</taxon>
        <taxon>Sordariomycetes</taxon>
        <taxon>Sordariomycetidae</taxon>
        <taxon>Sordariales</taxon>
        <taxon>Schizotheciaceae</taxon>
        <taxon>Schizothecium</taxon>
    </lineage>
</organism>
<gene>
    <name evidence="1" type="ORF">B0T18DRAFT_423024</name>
</gene>
<protein>
    <submittedName>
        <fullName evidence="1">Uncharacterized protein</fullName>
    </submittedName>
</protein>
<evidence type="ECO:0000313" key="1">
    <source>
        <dbReference type="EMBL" id="KAK0738870.1"/>
    </source>
</evidence>
<name>A0AA40BRF9_9PEZI</name>
<dbReference type="EMBL" id="JAUKUD010000007">
    <property type="protein sequence ID" value="KAK0738870.1"/>
    <property type="molecule type" value="Genomic_DNA"/>
</dbReference>
<dbReference type="AlphaFoldDB" id="A0AA40BRF9"/>
<accession>A0AA40BRF9</accession>
<comment type="caution">
    <text evidence="1">The sequence shown here is derived from an EMBL/GenBank/DDBJ whole genome shotgun (WGS) entry which is preliminary data.</text>
</comment>